<reference evidence="1 2" key="1">
    <citation type="journal article" date="2020" name="ISME J.">
        <title>Uncovering the hidden diversity of litter-decomposition mechanisms in mushroom-forming fungi.</title>
        <authorList>
            <person name="Floudas D."/>
            <person name="Bentzer J."/>
            <person name="Ahren D."/>
            <person name="Johansson T."/>
            <person name="Persson P."/>
            <person name="Tunlid A."/>
        </authorList>
    </citation>
    <scope>NUCLEOTIDE SEQUENCE [LARGE SCALE GENOMIC DNA]</scope>
    <source>
        <strain evidence="1 2">CBS 291.85</strain>
    </source>
</reference>
<organism evidence="1 2">
    <name type="scientific">Tetrapyrgos nigripes</name>
    <dbReference type="NCBI Taxonomy" id="182062"/>
    <lineage>
        <taxon>Eukaryota</taxon>
        <taxon>Fungi</taxon>
        <taxon>Dikarya</taxon>
        <taxon>Basidiomycota</taxon>
        <taxon>Agaricomycotina</taxon>
        <taxon>Agaricomycetes</taxon>
        <taxon>Agaricomycetidae</taxon>
        <taxon>Agaricales</taxon>
        <taxon>Marasmiineae</taxon>
        <taxon>Marasmiaceae</taxon>
        <taxon>Tetrapyrgos</taxon>
    </lineage>
</organism>
<dbReference type="AlphaFoldDB" id="A0A8H5CGG9"/>
<proteinExistence type="predicted"/>
<sequence>MPADQGDEEECSNITKLQETASVFRLVAPKYHRFGGIKAGKARRLTSIDPAYRYYTRSSMFFKTNFATILSIAVAAATLATSGSAKPLTIKRQDEGDLTSCVISLTPDQDVGIINLQRELNFAIGHALSEAAGNSLIFGSGSSSPISKALLSLLKVIFPSKTSPQLKLPLPSLALSVKLIQEKEAPYSGPLTLYLARTPPASNLKRF</sequence>
<name>A0A8H5CGG9_9AGAR</name>
<gene>
    <name evidence="1" type="ORF">D9758_013133</name>
</gene>
<evidence type="ECO:0000313" key="2">
    <source>
        <dbReference type="Proteomes" id="UP000559256"/>
    </source>
</evidence>
<protein>
    <submittedName>
        <fullName evidence="1">Uncharacterized protein</fullName>
    </submittedName>
</protein>
<comment type="caution">
    <text evidence="1">The sequence shown here is derived from an EMBL/GenBank/DDBJ whole genome shotgun (WGS) entry which is preliminary data.</text>
</comment>
<accession>A0A8H5CGG9</accession>
<evidence type="ECO:0000313" key="1">
    <source>
        <dbReference type="EMBL" id="KAF5340117.1"/>
    </source>
</evidence>
<dbReference type="Proteomes" id="UP000559256">
    <property type="component" value="Unassembled WGS sequence"/>
</dbReference>
<keyword evidence="2" id="KW-1185">Reference proteome</keyword>
<dbReference type="EMBL" id="JAACJM010000179">
    <property type="protein sequence ID" value="KAF5340117.1"/>
    <property type="molecule type" value="Genomic_DNA"/>
</dbReference>